<accession>A0AAE3W729</accession>
<dbReference type="AlphaFoldDB" id="A0AAE3W729"/>
<keyword evidence="2" id="KW-1185">Reference proteome</keyword>
<evidence type="ECO:0000313" key="2">
    <source>
        <dbReference type="Proteomes" id="UP001240236"/>
    </source>
</evidence>
<sequence length="421" mass="45053">MTGSGARAVLPHDPRDRDDGLGWVARAVFPDERLRVTVGRRRWGPGVTSWAVVPSVSRARFLVPLGDPRVAAGSVLAFNSLRSGATRAVRTTLGGLARVGAAEALPFPVLSADGPAGAAAASSLIAHLAEVLGEPGLRAAIGVRPPDPNRKPTLQLFDGRGKPRGYAKIGWNEATRALVRAESAALRVLPDRPHDGYPVVPRLLHSGDWAGRAVSVTAPLPETVRRLPEPSRPRLAGLLAVARRGGPPGPLRTTAEAGLLDRFRRESATVPGAAGETIRRLVVRLAETVGGLRMEFGDWHGDWVPWNLGEVAERPGVARLVAWDWEHSGSGMPVGVDLVHQVFNTALVVARRPASRAVDAARATLWARMPDLGISPDAVESVVDIYLVEMWLRTFRLAAGGAGWNADLHPSLLEVLTRRMM</sequence>
<name>A0AAE3W729_9ACTN</name>
<dbReference type="EMBL" id="JAUSUZ010000001">
    <property type="protein sequence ID" value="MDQ0371063.1"/>
    <property type="molecule type" value="Genomic_DNA"/>
</dbReference>
<evidence type="ECO:0008006" key="3">
    <source>
        <dbReference type="Google" id="ProtNLM"/>
    </source>
</evidence>
<proteinExistence type="predicted"/>
<comment type="caution">
    <text evidence="1">The sequence shown here is derived from an EMBL/GenBank/DDBJ whole genome shotgun (WGS) entry which is preliminary data.</text>
</comment>
<organism evidence="1 2">
    <name type="scientific">Catenuloplanes indicus</name>
    <dbReference type="NCBI Taxonomy" id="137267"/>
    <lineage>
        <taxon>Bacteria</taxon>
        <taxon>Bacillati</taxon>
        <taxon>Actinomycetota</taxon>
        <taxon>Actinomycetes</taxon>
        <taxon>Micromonosporales</taxon>
        <taxon>Micromonosporaceae</taxon>
        <taxon>Catenuloplanes</taxon>
    </lineage>
</organism>
<evidence type="ECO:0000313" key="1">
    <source>
        <dbReference type="EMBL" id="MDQ0371063.1"/>
    </source>
</evidence>
<reference evidence="1 2" key="1">
    <citation type="submission" date="2023-07" db="EMBL/GenBank/DDBJ databases">
        <title>Sequencing the genomes of 1000 actinobacteria strains.</title>
        <authorList>
            <person name="Klenk H.-P."/>
        </authorList>
    </citation>
    <scope>NUCLEOTIDE SEQUENCE [LARGE SCALE GENOMIC DNA]</scope>
    <source>
        <strain evidence="1 2">DSM 44709</strain>
    </source>
</reference>
<dbReference type="Proteomes" id="UP001240236">
    <property type="component" value="Unassembled WGS sequence"/>
</dbReference>
<dbReference type="RefSeq" id="WP_307247533.1">
    <property type="nucleotide sequence ID" value="NZ_JAUSUZ010000001.1"/>
</dbReference>
<gene>
    <name evidence="1" type="ORF">J2S42_007732</name>
</gene>
<protein>
    <recommendedName>
        <fullName evidence="3">Aminoglycoside phosphotransferase domain-containing protein</fullName>
    </recommendedName>
</protein>